<dbReference type="GO" id="GO:0030992">
    <property type="term" value="C:intraciliary transport particle B"/>
    <property type="evidence" value="ECO:0007669"/>
    <property type="project" value="TreeGrafter"/>
</dbReference>
<dbReference type="Pfam" id="PF10234">
    <property type="entry name" value="Cluap1"/>
    <property type="match status" value="1"/>
</dbReference>
<sequence>MSFRDVRALTEHLRSLGYPSVISLESFRTPNFDLVADLLAWLVKSYDPHADIPLTIGSEDERVAFITAVAEFVATRAQVKLNPRKLYMADGTAVRELLKLVDLFNSANDALAADSDPADAALVKVGGGFMYHHGTGAGGGSADSRNRKPATSGGGGGMIGTSTPVSSAVVGDLSTKSATIRAARDLASDLTNRGATLYDMLATEAQSRAARSAALSKAIDLPSLRTAAQAALAAAQTEVSNLAQTVASMTTDATALAAKIEKKNAELERRNKRLKSMQGVRPAYMDEFERVEGELKGVYGKYVQAIRNLAWLESLVEESLRVEMDESEKCHSSAFSNASSKRSSTCCAVTWTGCWVPAATRAT</sequence>
<dbReference type="GO" id="GO:0005815">
    <property type="term" value="C:microtubule organizing center"/>
    <property type="evidence" value="ECO:0007669"/>
    <property type="project" value="TreeGrafter"/>
</dbReference>
<dbReference type="GO" id="GO:0005929">
    <property type="term" value="C:cilium"/>
    <property type="evidence" value="ECO:0007669"/>
    <property type="project" value="UniProtKB-SubCell"/>
</dbReference>
<evidence type="ECO:0000256" key="2">
    <source>
        <dbReference type="ARBA" id="ARBA00008340"/>
    </source>
</evidence>
<evidence type="ECO:0000256" key="4">
    <source>
        <dbReference type="ARBA" id="ARBA00023054"/>
    </source>
</evidence>
<proteinExistence type="inferred from homology"/>
<comment type="similarity">
    <text evidence="2">Belongs to the CLUAP1 family.</text>
</comment>
<dbReference type="Proteomes" id="UP000193411">
    <property type="component" value="Unassembled WGS sequence"/>
</dbReference>
<dbReference type="STRING" id="765915.A0A1Y2HG48"/>
<evidence type="ECO:0000256" key="7">
    <source>
        <dbReference type="SAM" id="Coils"/>
    </source>
</evidence>
<organism evidence="9 10">
    <name type="scientific">Catenaria anguillulae PL171</name>
    <dbReference type="NCBI Taxonomy" id="765915"/>
    <lineage>
        <taxon>Eukaryota</taxon>
        <taxon>Fungi</taxon>
        <taxon>Fungi incertae sedis</taxon>
        <taxon>Blastocladiomycota</taxon>
        <taxon>Blastocladiomycetes</taxon>
        <taxon>Blastocladiales</taxon>
        <taxon>Catenariaceae</taxon>
        <taxon>Catenaria</taxon>
    </lineage>
</organism>
<dbReference type="AlphaFoldDB" id="A0A1Y2HG48"/>
<comment type="subcellular location">
    <subcellularLocation>
        <location evidence="1">Cell projection</location>
        <location evidence="1">Cilium</location>
    </subcellularLocation>
</comment>
<evidence type="ECO:0000313" key="10">
    <source>
        <dbReference type="Proteomes" id="UP000193411"/>
    </source>
</evidence>
<name>A0A1Y2HG48_9FUNG</name>
<dbReference type="EMBL" id="MCFL01000035">
    <property type="protein sequence ID" value="ORZ33566.1"/>
    <property type="molecule type" value="Genomic_DNA"/>
</dbReference>
<keyword evidence="6" id="KW-0966">Cell projection</keyword>
<evidence type="ECO:0000256" key="3">
    <source>
        <dbReference type="ARBA" id="ARBA00022794"/>
    </source>
</evidence>
<evidence type="ECO:0000313" key="9">
    <source>
        <dbReference type="EMBL" id="ORZ33566.1"/>
    </source>
</evidence>
<protein>
    <submittedName>
        <fullName evidence="9">Clusterin-associated protein-1-domain-containing protein</fullName>
    </submittedName>
</protein>
<feature type="region of interest" description="Disordered" evidence="8">
    <location>
        <begin position="136"/>
        <end position="161"/>
    </location>
</feature>
<keyword evidence="5" id="KW-0969">Cilium</keyword>
<dbReference type="OrthoDB" id="438545at2759"/>
<evidence type="ECO:0000256" key="5">
    <source>
        <dbReference type="ARBA" id="ARBA00023069"/>
    </source>
</evidence>
<dbReference type="PANTHER" id="PTHR21547">
    <property type="entry name" value="CLUSTERIN ASSOCIATED PROTEIN 1"/>
    <property type="match status" value="1"/>
</dbReference>
<accession>A0A1Y2HG48</accession>
<reference evidence="9 10" key="1">
    <citation type="submission" date="2016-07" db="EMBL/GenBank/DDBJ databases">
        <title>Pervasive Adenine N6-methylation of Active Genes in Fungi.</title>
        <authorList>
            <consortium name="DOE Joint Genome Institute"/>
            <person name="Mondo S.J."/>
            <person name="Dannebaum R.O."/>
            <person name="Kuo R.C."/>
            <person name="Labutti K."/>
            <person name="Haridas S."/>
            <person name="Kuo A."/>
            <person name="Salamov A."/>
            <person name="Ahrendt S.R."/>
            <person name="Lipzen A."/>
            <person name="Sullivan W."/>
            <person name="Andreopoulos W.B."/>
            <person name="Clum A."/>
            <person name="Lindquist E."/>
            <person name="Daum C."/>
            <person name="Ramamoorthy G.K."/>
            <person name="Gryganskyi A."/>
            <person name="Culley D."/>
            <person name="Magnuson J.K."/>
            <person name="James T.Y."/>
            <person name="O'Malley M.A."/>
            <person name="Stajich J.E."/>
            <person name="Spatafora J.W."/>
            <person name="Visel A."/>
            <person name="Grigoriev I.V."/>
        </authorList>
    </citation>
    <scope>NUCLEOTIDE SEQUENCE [LARGE SCALE GENOMIC DNA]</scope>
    <source>
        <strain evidence="9 10">PL171</strain>
    </source>
</reference>
<dbReference type="InterPro" id="IPR019366">
    <property type="entry name" value="Clusterin-associated_protein-1"/>
</dbReference>
<keyword evidence="3" id="KW-0970">Cilium biogenesis/degradation</keyword>
<comment type="caution">
    <text evidence="9">The sequence shown here is derived from an EMBL/GenBank/DDBJ whole genome shotgun (WGS) entry which is preliminary data.</text>
</comment>
<gene>
    <name evidence="9" type="ORF">BCR44DRAFT_182736</name>
</gene>
<keyword evidence="10" id="KW-1185">Reference proteome</keyword>
<keyword evidence="4 7" id="KW-0175">Coiled coil</keyword>
<dbReference type="GO" id="GO:0060271">
    <property type="term" value="P:cilium assembly"/>
    <property type="evidence" value="ECO:0007669"/>
    <property type="project" value="TreeGrafter"/>
</dbReference>
<evidence type="ECO:0000256" key="6">
    <source>
        <dbReference type="ARBA" id="ARBA00023273"/>
    </source>
</evidence>
<dbReference type="PANTHER" id="PTHR21547:SF0">
    <property type="entry name" value="CLUSTERIN-ASSOCIATED PROTEIN 1"/>
    <property type="match status" value="1"/>
</dbReference>
<evidence type="ECO:0000256" key="1">
    <source>
        <dbReference type="ARBA" id="ARBA00004138"/>
    </source>
</evidence>
<evidence type="ECO:0000256" key="8">
    <source>
        <dbReference type="SAM" id="MobiDB-lite"/>
    </source>
</evidence>
<feature type="coiled-coil region" evidence="7">
    <location>
        <begin position="250"/>
        <end position="277"/>
    </location>
</feature>